<dbReference type="HAMAP" id="MF_01297">
    <property type="entry name" value="nitrobindin"/>
    <property type="match status" value="1"/>
</dbReference>
<dbReference type="Pfam" id="PF08768">
    <property type="entry name" value="THAP4_heme-bd"/>
    <property type="match status" value="1"/>
</dbReference>
<dbReference type="InterPro" id="IPR012674">
    <property type="entry name" value="Calycin"/>
</dbReference>
<reference evidence="4" key="1">
    <citation type="journal article" date="2019" name="Int. J. Syst. Evol. Microbiol.">
        <title>The Global Catalogue of Microorganisms (GCM) 10K type strain sequencing project: providing services to taxonomists for standard genome sequencing and annotation.</title>
        <authorList>
            <consortium name="The Broad Institute Genomics Platform"/>
            <consortium name="The Broad Institute Genome Sequencing Center for Infectious Disease"/>
            <person name="Wu L."/>
            <person name="Ma J."/>
        </authorList>
    </citation>
    <scope>NUCLEOTIDE SEQUENCE [LARGE SCALE GENOMIC DNA]</scope>
    <source>
        <strain evidence="4">JCM 4594</strain>
    </source>
</reference>
<feature type="binding site" evidence="1">
    <location>
        <position position="164"/>
    </location>
    <ligand>
        <name>heme b</name>
        <dbReference type="ChEBI" id="CHEBI:60344"/>
    </ligand>
</feature>
<comment type="cofactor">
    <cofactor evidence="1">
        <name>heme b</name>
        <dbReference type="ChEBI" id="CHEBI:60344"/>
    </cofactor>
    <text evidence="1">Binds 1 heme b group per subunit, that coordinates a highly solvent-exposed Fe(III) atom.</text>
</comment>
<dbReference type="PANTHER" id="PTHR15854:SF4">
    <property type="entry name" value="PEROXYNITRITE ISOMERASE THAP4"/>
    <property type="match status" value="1"/>
</dbReference>
<dbReference type="InterPro" id="IPR022939">
    <property type="entry name" value="Nb(III)_bact/plant"/>
</dbReference>
<dbReference type="SUPFAM" id="SSF50814">
    <property type="entry name" value="Lipocalins"/>
    <property type="match status" value="1"/>
</dbReference>
<dbReference type="PANTHER" id="PTHR15854">
    <property type="entry name" value="THAP4 PROTEIN"/>
    <property type="match status" value="1"/>
</dbReference>
<dbReference type="InterPro" id="IPR045165">
    <property type="entry name" value="Nitrobindin"/>
</dbReference>
<comment type="similarity">
    <text evidence="1">Belongs to the nitrobindin family.</text>
</comment>
<keyword evidence="1" id="KW-0479">Metal-binding</keyword>
<proteinExistence type="inferred from homology"/>
<comment type="catalytic activity">
    <reaction evidence="1">
        <text>peroxynitrite = nitrate</text>
        <dbReference type="Rhea" id="RHEA:63116"/>
        <dbReference type="ChEBI" id="CHEBI:17632"/>
        <dbReference type="ChEBI" id="CHEBI:25941"/>
    </reaction>
</comment>
<evidence type="ECO:0000313" key="4">
    <source>
        <dbReference type="Proteomes" id="UP000600946"/>
    </source>
</evidence>
<evidence type="ECO:0000313" key="3">
    <source>
        <dbReference type="EMBL" id="GGY43463.1"/>
    </source>
</evidence>
<comment type="domain">
    <text evidence="1">Forms a 10-stranded antiparallel beta-barrel structure able to accommodate a hydrophobic ligand in its interior. In fact, this fold hosts the heme group, which is located in a wide surface cleft.</text>
</comment>
<keyword evidence="1" id="KW-0413">Isomerase</keyword>
<comment type="pathway">
    <text evidence="1">Nitrogen metabolism.</text>
</comment>
<keyword evidence="1" id="KW-0408">Iron</keyword>
<keyword evidence="1" id="KW-0349">Heme</keyword>
<gene>
    <name evidence="3" type="ORF">GCM10010326_42230</name>
</gene>
<evidence type="ECO:0000259" key="2">
    <source>
        <dbReference type="Pfam" id="PF08768"/>
    </source>
</evidence>
<feature type="short sequence motif" description="GXWXGXG" evidence="1">
    <location>
        <begin position="60"/>
        <end position="66"/>
    </location>
</feature>
<feature type="binding site" description="axial binding residue" evidence="1">
    <location>
        <position position="197"/>
    </location>
    <ligand>
        <name>heme b</name>
        <dbReference type="ChEBI" id="CHEBI:60344"/>
    </ligand>
    <ligandPart>
        <name>Fe</name>
        <dbReference type="ChEBI" id="CHEBI:18248"/>
    </ligandPart>
</feature>
<dbReference type="EC" id="5.99.-.-" evidence="1"/>
<dbReference type="InterPro" id="IPR014878">
    <property type="entry name" value="THAP4-like_heme-bd"/>
</dbReference>
<dbReference type="EMBL" id="BMUU01000006">
    <property type="protein sequence ID" value="GGY43463.1"/>
    <property type="molecule type" value="Genomic_DNA"/>
</dbReference>
<feature type="domain" description="THAP4-like heme-binding" evidence="2">
    <location>
        <begin position="52"/>
        <end position="204"/>
    </location>
</feature>
<dbReference type="Proteomes" id="UP000600946">
    <property type="component" value="Unassembled WGS sequence"/>
</dbReference>
<protein>
    <recommendedName>
        <fullName evidence="1">Peroxynitrite isomerase</fullName>
        <ecNumber evidence="1">5.99.-.-</ecNumber>
    </recommendedName>
    <alternativeName>
        <fullName evidence="1">Ferric nitrobindin</fullName>
        <shortName evidence="1">Nb(III)</shortName>
    </alternativeName>
</protein>
<organism evidence="3 4">
    <name type="scientific">Streptomyces xanthochromogenes</name>
    <dbReference type="NCBI Taxonomy" id="67384"/>
    <lineage>
        <taxon>Bacteria</taxon>
        <taxon>Bacillati</taxon>
        <taxon>Actinomycetota</taxon>
        <taxon>Actinomycetes</taxon>
        <taxon>Kitasatosporales</taxon>
        <taxon>Streptomycetaceae</taxon>
        <taxon>Streptomyces</taxon>
    </lineage>
</organism>
<evidence type="ECO:0000256" key="1">
    <source>
        <dbReference type="HAMAP-Rule" id="MF_01297"/>
    </source>
</evidence>
<name>A0ABQ3AE79_9ACTN</name>
<keyword evidence="4" id="KW-1185">Reference proteome</keyword>
<comment type="caution">
    <text evidence="3">The sequence shown here is derived from an EMBL/GenBank/DDBJ whole genome shotgun (WGS) entry which is preliminary data.</text>
</comment>
<comment type="function">
    <text evidence="1">Heme-binding protein able to scavenge peroxynitrite and to protect free L-tyrosine against peroxynitrite-mediated nitration, by acting as a peroxynitrite isomerase that converts peroxynitrite to nitrate. Therefore, this protein likely plays a role in peroxynitrite sensing and in the detoxification of reactive nitrogen and oxygen species (RNS and ROS, respectively). Is able to bind nitric oxide (NO) in vitro, but may act as a sensor of peroxynitrite levels in vivo.</text>
</comment>
<sequence>MADRHLRRIDGLGFPLASAPTPGAHIVFDPAPEHPYPDSVRPDEVPAPHALLAPVLGLLGRWYGRGEGEYPTLDGDFAYAQEVTFSHDGRPFLRYEARAWLLDAEGAPLRPSARESGWWRLQADGRIEALITQPTGIAEIAVGAASGRTVDLATQEVAITPTAKQVDATRRRYELTADDTLAFTHDLAAVGQALQHHLSARLRRRD</sequence>
<feature type="binding site" evidence="1">
    <location>
        <position position="72"/>
    </location>
    <ligand>
        <name>heme b</name>
        <dbReference type="ChEBI" id="CHEBI:60344"/>
    </ligand>
</feature>
<dbReference type="Gene3D" id="2.40.128.20">
    <property type="match status" value="1"/>
</dbReference>
<dbReference type="CDD" id="cd07828">
    <property type="entry name" value="lipocalin_heme-bd-THAP4-like"/>
    <property type="match status" value="1"/>
</dbReference>
<accession>A0ABQ3AE79</accession>